<feature type="compositionally biased region" description="Basic residues" evidence="10">
    <location>
        <begin position="615"/>
        <end position="630"/>
    </location>
</feature>
<dbReference type="GeneTree" id="ENSGT00940000165341"/>
<feature type="compositionally biased region" description="Basic residues" evidence="10">
    <location>
        <begin position="383"/>
        <end position="410"/>
    </location>
</feature>
<evidence type="ECO:0000313" key="14">
    <source>
        <dbReference type="Proteomes" id="UP001501920"/>
    </source>
</evidence>
<evidence type="ECO:0000256" key="1">
    <source>
        <dbReference type="ARBA" id="ARBA00001913"/>
    </source>
</evidence>
<feature type="compositionally biased region" description="Polar residues" evidence="10">
    <location>
        <begin position="559"/>
        <end position="581"/>
    </location>
</feature>
<feature type="compositionally biased region" description="Low complexity" evidence="10">
    <location>
        <begin position="772"/>
        <end position="785"/>
    </location>
</feature>
<evidence type="ECO:0000256" key="11">
    <source>
        <dbReference type="SAM" id="SignalP"/>
    </source>
</evidence>
<keyword evidence="7" id="KW-0106">Calcium</keyword>
<dbReference type="Gene3D" id="1.20.90.10">
    <property type="entry name" value="Phospholipase A2 domain"/>
    <property type="match status" value="1"/>
</dbReference>
<evidence type="ECO:0000256" key="9">
    <source>
        <dbReference type="ARBA" id="ARBA00023157"/>
    </source>
</evidence>
<comment type="subcellular location">
    <subcellularLocation>
        <location evidence="2">Secreted</location>
    </subcellularLocation>
</comment>
<keyword evidence="4" id="KW-0964">Secreted</keyword>
<sequence>MWSVFFLFLSYLDRDLAKGELLGHPVDADKESNVVFHALGGSLCARSSTIGEYSLHQVSDGVEEVRSVRGPAGQLLQCSVTASLTQVTSFMRACRLGLSEQRVEPPGSALRVTDVAEARANCHQLNSKDAARVSAHAQRREALQLGTDGAGGEQKLRRSKRGFTYPGTLWCGAGNIADDFDQLGEFTETDKCCRTHDHCSHVIHAFSSNYGYTNFKWHSISHCDCDNALKQCLREVNDTSSRVVGQAFFNVIEVPCFEFSFEEQCVERHWYGVCKRFDRVPVAVIRQSIPYDFGGIDVIDVLTLAPPKKKLSELEKDEQEKTPGSESTTQSSFTGSKGATPEEPSLTNVVTAAEDFIKVLATVSTSQSSSADSGKGEAQTSEKKRKKNAGKKKKDSKKRRGKGKGKKRKQSTAERVSKTEEGVAGAPSANRTEEAINKNHFVEDPRASKNNDNFMTGAFDSVADGGHSNKMMRDEYQRIPSDSQMSATKTTTPNAKQEEEMQKPQKRIKELDSALAIHPTTVPCKPRSARLRQRAERKRHGHLTPTSLPSEGTIHNGIGDNSSVSATESTSPAGQTTQSPISPAGEEAPRSLEYQGEKGSAFIATTQNTPIVGTKRLRSRQRGGRKKSRKLSAPSSPIKREVPHALTAEEPLFLATDMTQELTADPSHEPQGVSERLRPNRLENPPERSASSPMSGEVLPKRRHQRLKGTRDRSRPSLAISDPSTQEDTRHEDTMTTSATTIQALTNKDSQSLLRTKNAEASTGHLFLPIQTSTPTTLPLKTNTTKGRRSKKRVDKKRRKSKAAET</sequence>
<feature type="compositionally biased region" description="Polar residues" evidence="10">
    <location>
        <begin position="480"/>
        <end position="495"/>
    </location>
</feature>
<dbReference type="GO" id="GO:0050482">
    <property type="term" value="P:arachidonate secretion"/>
    <property type="evidence" value="ECO:0007669"/>
    <property type="project" value="InterPro"/>
</dbReference>
<feature type="compositionally biased region" description="Basic and acidic residues" evidence="10">
    <location>
        <begin position="312"/>
        <end position="323"/>
    </location>
</feature>
<keyword evidence="6" id="KW-0378">Hydrolase</keyword>
<dbReference type="OrthoDB" id="6075074at2759"/>
<dbReference type="CDD" id="cd04704">
    <property type="entry name" value="PLA2_bee_venom_like"/>
    <property type="match status" value="1"/>
</dbReference>
<keyword evidence="14" id="KW-1185">Reference proteome</keyword>
<feature type="signal peptide" evidence="11">
    <location>
        <begin position="1"/>
        <end position="17"/>
    </location>
</feature>
<dbReference type="InterPro" id="IPR016090">
    <property type="entry name" value="PLA2-like_dom"/>
</dbReference>
<reference evidence="13" key="2">
    <citation type="submission" date="2025-08" db="UniProtKB">
        <authorList>
            <consortium name="Ensembl"/>
        </authorList>
    </citation>
    <scope>IDENTIFICATION</scope>
</reference>
<evidence type="ECO:0000256" key="4">
    <source>
        <dbReference type="ARBA" id="ARBA00022525"/>
    </source>
</evidence>
<name>A0A3B4CCA9_PYGNA</name>
<dbReference type="GeneID" id="108443503"/>
<evidence type="ECO:0000256" key="8">
    <source>
        <dbReference type="ARBA" id="ARBA00023098"/>
    </source>
</evidence>
<gene>
    <name evidence="13" type="primary">PROCA1</name>
</gene>
<comment type="cofactor">
    <cofactor evidence="1">
        <name>Ca(2+)</name>
        <dbReference type="ChEBI" id="CHEBI:29108"/>
    </cofactor>
</comment>
<dbReference type="EC" id="3.1.1.4" evidence="3"/>
<feature type="compositionally biased region" description="Polar residues" evidence="10">
    <location>
        <begin position="735"/>
        <end position="761"/>
    </location>
</feature>
<proteinExistence type="predicted"/>
<keyword evidence="5" id="KW-0479">Metal-binding</keyword>
<organism evidence="13 14">
    <name type="scientific">Pygocentrus nattereri</name>
    <name type="common">Red-bellied piranha</name>
    <dbReference type="NCBI Taxonomy" id="42514"/>
    <lineage>
        <taxon>Eukaryota</taxon>
        <taxon>Metazoa</taxon>
        <taxon>Chordata</taxon>
        <taxon>Craniata</taxon>
        <taxon>Vertebrata</taxon>
        <taxon>Euteleostomi</taxon>
        <taxon>Actinopterygii</taxon>
        <taxon>Neopterygii</taxon>
        <taxon>Teleostei</taxon>
        <taxon>Ostariophysi</taxon>
        <taxon>Characiformes</taxon>
        <taxon>Characoidei</taxon>
        <taxon>Pygocentrus</taxon>
    </lineage>
</organism>
<dbReference type="Ensembl" id="ENSPNAT00000015130.2">
    <property type="protein sequence ID" value="ENSPNAP00000008935.1"/>
    <property type="gene ID" value="ENSPNAG00000014513.2"/>
</dbReference>
<feature type="compositionally biased region" description="Basic and acidic residues" evidence="10">
    <location>
        <begin position="411"/>
        <end position="421"/>
    </location>
</feature>
<dbReference type="STRING" id="42514.ENSPNAP00000008935"/>
<dbReference type="GO" id="GO:0046872">
    <property type="term" value="F:metal ion binding"/>
    <property type="evidence" value="ECO:0007669"/>
    <property type="project" value="UniProtKB-KW"/>
</dbReference>
<protein>
    <recommendedName>
        <fullName evidence="3">phospholipase A2</fullName>
        <ecNumber evidence="3">3.1.1.4</ecNumber>
    </recommendedName>
</protein>
<keyword evidence="8" id="KW-0443">Lipid metabolism</keyword>
<feature type="region of interest" description="Disordered" evidence="10">
    <location>
        <begin position="312"/>
        <end position="344"/>
    </location>
</feature>
<dbReference type="FunFam" id="1.20.90.10:FF:000002">
    <property type="entry name" value="Phospholipase A2 group III"/>
    <property type="match status" value="1"/>
</dbReference>
<evidence type="ECO:0000256" key="5">
    <source>
        <dbReference type="ARBA" id="ARBA00022723"/>
    </source>
</evidence>
<dbReference type="SUPFAM" id="SSF48619">
    <property type="entry name" value="Phospholipase A2, PLA2"/>
    <property type="match status" value="1"/>
</dbReference>
<dbReference type="InterPro" id="IPR036444">
    <property type="entry name" value="PLipase_A2_dom_sf"/>
</dbReference>
<feature type="compositionally biased region" description="Basic residues" evidence="10">
    <location>
        <begin position="786"/>
        <end position="806"/>
    </location>
</feature>
<dbReference type="SMART" id="SM00085">
    <property type="entry name" value="PA2c"/>
    <property type="match status" value="1"/>
</dbReference>
<feature type="compositionally biased region" description="Basic and acidic residues" evidence="10">
    <location>
        <begin position="431"/>
        <end position="449"/>
    </location>
</feature>
<reference evidence="13 14" key="1">
    <citation type="submission" date="2020-10" db="EMBL/GenBank/DDBJ databases">
        <title>Pygocentrus nattereri (red-bellied piranha) genome, fPygNat1, primary haplotype.</title>
        <authorList>
            <person name="Myers G."/>
            <person name="Meyer A."/>
            <person name="Karagic N."/>
            <person name="Pippel M."/>
            <person name="Winkler S."/>
            <person name="Tracey A."/>
            <person name="Wood J."/>
            <person name="Formenti G."/>
            <person name="Howe K."/>
            <person name="Fedrigo O."/>
            <person name="Jarvis E.D."/>
        </authorList>
    </citation>
    <scope>NUCLEOTIDE SEQUENCE [LARGE SCALE GENOMIC DNA]</scope>
</reference>
<dbReference type="PANTHER" id="PTHR12253">
    <property type="entry name" value="RH14732P"/>
    <property type="match status" value="1"/>
</dbReference>
<dbReference type="Proteomes" id="UP001501920">
    <property type="component" value="Chromosome 17"/>
</dbReference>
<dbReference type="InterPro" id="IPR033113">
    <property type="entry name" value="PLA2_histidine"/>
</dbReference>
<dbReference type="GO" id="GO:0005576">
    <property type="term" value="C:extracellular region"/>
    <property type="evidence" value="ECO:0007669"/>
    <property type="project" value="UniProtKB-SubCell"/>
</dbReference>
<dbReference type="CTD" id="147011"/>
<dbReference type="GO" id="GO:0004623">
    <property type="term" value="F:phospholipase A2 activity"/>
    <property type="evidence" value="ECO:0007669"/>
    <property type="project" value="UniProtKB-EC"/>
</dbReference>
<feature type="compositionally biased region" description="Low complexity" evidence="10">
    <location>
        <begin position="364"/>
        <end position="373"/>
    </location>
</feature>
<evidence type="ECO:0000259" key="12">
    <source>
        <dbReference type="SMART" id="SM00085"/>
    </source>
</evidence>
<keyword evidence="9" id="KW-1015">Disulfide bond</keyword>
<dbReference type="AlphaFoldDB" id="A0A3B4CCA9"/>
<evidence type="ECO:0000256" key="3">
    <source>
        <dbReference type="ARBA" id="ARBA00013278"/>
    </source>
</evidence>
<evidence type="ECO:0000256" key="2">
    <source>
        <dbReference type="ARBA" id="ARBA00004613"/>
    </source>
</evidence>
<dbReference type="RefSeq" id="XP_017579728.1">
    <property type="nucleotide sequence ID" value="XM_017724239.2"/>
</dbReference>
<feature type="chain" id="PRO_5017336216" description="phospholipase A2" evidence="11">
    <location>
        <begin position="18"/>
        <end position="806"/>
    </location>
</feature>
<dbReference type="OMA" id="MNTAPMF"/>
<feature type="domain" description="Phospholipase A2-like central" evidence="12">
    <location>
        <begin position="154"/>
        <end position="275"/>
    </location>
</feature>
<feature type="compositionally biased region" description="Polar residues" evidence="10">
    <location>
        <begin position="324"/>
        <end position="337"/>
    </location>
</feature>
<dbReference type="Pfam" id="PF05826">
    <property type="entry name" value="Phospholip_A2_2"/>
    <property type="match status" value="1"/>
</dbReference>
<dbReference type="GO" id="GO:0006644">
    <property type="term" value="P:phospholipid metabolic process"/>
    <property type="evidence" value="ECO:0007669"/>
    <property type="project" value="InterPro"/>
</dbReference>
<evidence type="ECO:0000313" key="13">
    <source>
        <dbReference type="Ensembl" id="ENSPNAP00000008935.1"/>
    </source>
</evidence>
<accession>A0A3B4CCA9</accession>
<evidence type="ECO:0000256" key="6">
    <source>
        <dbReference type="ARBA" id="ARBA00022801"/>
    </source>
</evidence>
<evidence type="ECO:0000256" key="10">
    <source>
        <dbReference type="SAM" id="MobiDB-lite"/>
    </source>
</evidence>
<evidence type="ECO:0000256" key="7">
    <source>
        <dbReference type="ARBA" id="ARBA00022837"/>
    </source>
</evidence>
<dbReference type="PROSITE" id="PS00118">
    <property type="entry name" value="PA2_HIS"/>
    <property type="match status" value="1"/>
</dbReference>
<feature type="region of interest" description="Disordered" evidence="10">
    <location>
        <begin position="363"/>
        <end position="806"/>
    </location>
</feature>
<feature type="compositionally biased region" description="Basic residues" evidence="10">
    <location>
        <begin position="527"/>
        <end position="542"/>
    </location>
</feature>
<keyword evidence="11" id="KW-0732">Signal</keyword>
<feature type="compositionally biased region" description="Basic and acidic residues" evidence="10">
    <location>
        <begin position="675"/>
        <end position="686"/>
    </location>
</feature>
<reference evidence="13" key="3">
    <citation type="submission" date="2025-09" db="UniProtKB">
        <authorList>
            <consortium name="Ensembl"/>
        </authorList>
    </citation>
    <scope>IDENTIFICATION</scope>
</reference>
<feature type="compositionally biased region" description="Basic and acidic residues" evidence="10">
    <location>
        <begin position="496"/>
        <end position="512"/>
    </location>
</feature>